<dbReference type="PANTHER" id="PTHR43201">
    <property type="entry name" value="ACYL-COA SYNTHETASE"/>
    <property type="match status" value="1"/>
</dbReference>
<dbReference type="Pfam" id="PF13193">
    <property type="entry name" value="AMP-binding_C"/>
    <property type="match status" value="1"/>
</dbReference>
<evidence type="ECO:0000259" key="3">
    <source>
        <dbReference type="Pfam" id="PF00501"/>
    </source>
</evidence>
<evidence type="ECO:0000313" key="5">
    <source>
        <dbReference type="EMBL" id="GAA5177149.1"/>
    </source>
</evidence>
<evidence type="ECO:0000256" key="1">
    <source>
        <dbReference type="ARBA" id="ARBA00006432"/>
    </source>
</evidence>
<dbReference type="InterPro" id="IPR025110">
    <property type="entry name" value="AMP-bd_C"/>
</dbReference>
<organism evidence="5 6">
    <name type="scientific">Rugosimonospora acidiphila</name>
    <dbReference type="NCBI Taxonomy" id="556531"/>
    <lineage>
        <taxon>Bacteria</taxon>
        <taxon>Bacillati</taxon>
        <taxon>Actinomycetota</taxon>
        <taxon>Actinomycetes</taxon>
        <taxon>Micromonosporales</taxon>
        <taxon>Micromonosporaceae</taxon>
        <taxon>Rugosimonospora</taxon>
    </lineage>
</organism>
<dbReference type="CDD" id="cd04433">
    <property type="entry name" value="AFD_class_I"/>
    <property type="match status" value="1"/>
</dbReference>
<dbReference type="InterPro" id="IPR000873">
    <property type="entry name" value="AMP-dep_synth/lig_dom"/>
</dbReference>
<name>A0ABP9RG62_9ACTN</name>
<feature type="domain" description="AMP-dependent synthetase/ligase" evidence="3">
    <location>
        <begin position="44"/>
        <end position="398"/>
    </location>
</feature>
<dbReference type="InterPro" id="IPR045851">
    <property type="entry name" value="AMP-bd_C_sf"/>
</dbReference>
<dbReference type="InterPro" id="IPR020845">
    <property type="entry name" value="AMP-binding_CS"/>
</dbReference>
<dbReference type="PROSITE" id="PS00455">
    <property type="entry name" value="AMP_BINDING"/>
    <property type="match status" value="1"/>
</dbReference>
<evidence type="ECO:0000259" key="4">
    <source>
        <dbReference type="Pfam" id="PF13193"/>
    </source>
</evidence>
<evidence type="ECO:0000256" key="2">
    <source>
        <dbReference type="ARBA" id="ARBA00022598"/>
    </source>
</evidence>
<dbReference type="Gene3D" id="3.30.300.30">
    <property type="match status" value="1"/>
</dbReference>
<sequence>MVDLSFTIATLARRGLLSPGSPTKVMRQLAALRRFGYGLGGELRSAAARDPDRLVIIDDRKLPAPPDGSAGPMPGRLTYGELLARAERLAAALHGACGVEPTDRIGLMCRNHGGLIEGMTAASLLGADAVLVNTGLSPAQLAVVAQEQQLRILIHDSEFAEHAVALPRRVERLDESGVEDVLATAPAGNARRPDREGRTIVLTSGTTGAPKGARRRTPAGFAPLASIISRIPVYARSRMLIAAPVFHTWGLAALQVGLALRATIVLQRRFEPADALSAVIEHECTSMFAVPVMLQRLLDTPPRPTPLRVVAVSGSALPGGLATRFMDAYGDVLYNLYGSTEASWASIATPEDLRRAPTTAGRPPHGTRIAIVSQAGREMAEGQTGRIFVGNEMLFEGYTNGAGRETLDGLLATGDLGHLDSEGLLFVDGREDDMIVSGGENVFPAAVENLLAGLPQIREVAVVGVPDPEFGQRLAAWIALVPGEVLDPAAVREYVRRHLARFAVPRDVRFVPALPRNATGKVVPRDLPWDGA</sequence>
<dbReference type="PANTHER" id="PTHR43201:SF5">
    <property type="entry name" value="MEDIUM-CHAIN ACYL-COA LIGASE ACSF2, MITOCHONDRIAL"/>
    <property type="match status" value="1"/>
</dbReference>
<gene>
    <name evidence="5" type="ORF">GCM10023322_01100</name>
</gene>
<dbReference type="Gene3D" id="3.40.50.12780">
    <property type="entry name" value="N-terminal domain of ligase-like"/>
    <property type="match status" value="1"/>
</dbReference>
<keyword evidence="6" id="KW-1185">Reference proteome</keyword>
<reference evidence="6" key="1">
    <citation type="journal article" date="2019" name="Int. J. Syst. Evol. Microbiol.">
        <title>The Global Catalogue of Microorganisms (GCM) 10K type strain sequencing project: providing services to taxonomists for standard genome sequencing and annotation.</title>
        <authorList>
            <consortium name="The Broad Institute Genomics Platform"/>
            <consortium name="The Broad Institute Genome Sequencing Center for Infectious Disease"/>
            <person name="Wu L."/>
            <person name="Ma J."/>
        </authorList>
    </citation>
    <scope>NUCLEOTIDE SEQUENCE [LARGE SCALE GENOMIC DNA]</scope>
    <source>
        <strain evidence="6">JCM 18304</strain>
    </source>
</reference>
<comment type="caution">
    <text evidence="5">The sequence shown here is derived from an EMBL/GenBank/DDBJ whole genome shotgun (WGS) entry which is preliminary data.</text>
</comment>
<dbReference type="Proteomes" id="UP001501570">
    <property type="component" value="Unassembled WGS sequence"/>
</dbReference>
<protein>
    <submittedName>
        <fullName evidence="5">AMP-binding protein</fullName>
    </submittedName>
</protein>
<dbReference type="EMBL" id="BAABJQ010000001">
    <property type="protein sequence ID" value="GAA5177149.1"/>
    <property type="molecule type" value="Genomic_DNA"/>
</dbReference>
<comment type="similarity">
    <text evidence="1">Belongs to the ATP-dependent AMP-binding enzyme family.</text>
</comment>
<accession>A0ABP9RG62</accession>
<dbReference type="SUPFAM" id="SSF56801">
    <property type="entry name" value="Acetyl-CoA synthetase-like"/>
    <property type="match status" value="1"/>
</dbReference>
<proteinExistence type="inferred from homology"/>
<dbReference type="InterPro" id="IPR042099">
    <property type="entry name" value="ANL_N_sf"/>
</dbReference>
<keyword evidence="2" id="KW-0436">Ligase</keyword>
<dbReference type="Pfam" id="PF00501">
    <property type="entry name" value="AMP-binding"/>
    <property type="match status" value="1"/>
</dbReference>
<feature type="domain" description="AMP-binding enzyme C-terminal" evidence="4">
    <location>
        <begin position="447"/>
        <end position="521"/>
    </location>
</feature>
<evidence type="ECO:0000313" key="6">
    <source>
        <dbReference type="Proteomes" id="UP001501570"/>
    </source>
</evidence>